<keyword evidence="3" id="KW-0813">Transport</keyword>
<evidence type="ECO:0000256" key="1">
    <source>
        <dbReference type="ARBA" id="ARBA00004651"/>
    </source>
</evidence>
<proteinExistence type="inferred from homology"/>
<keyword evidence="11" id="KW-1071">Ligand-gated ion channel</keyword>
<gene>
    <name evidence="16" type="primary">LOC106475235</name>
</gene>
<dbReference type="SUPFAM" id="SSF53850">
    <property type="entry name" value="Periplasmic binding protein-like II"/>
    <property type="match status" value="1"/>
</dbReference>
<keyword evidence="5 13" id="KW-0812">Transmembrane</keyword>
<evidence type="ECO:0000256" key="2">
    <source>
        <dbReference type="ARBA" id="ARBA00008685"/>
    </source>
</evidence>
<dbReference type="RefSeq" id="XP_013791388.2">
    <property type="nucleotide sequence ID" value="XM_013935934.2"/>
</dbReference>
<dbReference type="Gene3D" id="3.40.190.10">
    <property type="entry name" value="Periplasmic binding protein-like II"/>
    <property type="match status" value="2"/>
</dbReference>
<feature type="transmembrane region" description="Helical" evidence="13">
    <location>
        <begin position="325"/>
        <end position="349"/>
    </location>
</feature>
<comment type="similarity">
    <text evidence="2">Belongs to the glutamate-gated ion channel (TC 1.A.10.1) family.</text>
</comment>
<dbReference type="PANTHER" id="PTHR18966">
    <property type="entry name" value="IONOTROPIC GLUTAMATE RECEPTOR"/>
    <property type="match status" value="1"/>
</dbReference>
<keyword evidence="15" id="KW-1185">Reference proteome</keyword>
<dbReference type="PRINTS" id="PR00177">
    <property type="entry name" value="NMDARECEPTOR"/>
</dbReference>
<feature type="transmembrane region" description="Helical" evidence="13">
    <location>
        <begin position="63"/>
        <end position="82"/>
    </location>
</feature>
<evidence type="ECO:0000256" key="6">
    <source>
        <dbReference type="ARBA" id="ARBA00022989"/>
    </source>
</evidence>
<comment type="subcellular location">
    <subcellularLocation>
        <location evidence="1">Cell membrane</location>
        <topology evidence="1">Multi-pass membrane protein</topology>
    </subcellularLocation>
</comment>
<keyword evidence="12" id="KW-0407">Ion channel</keyword>
<dbReference type="InterPro" id="IPR001508">
    <property type="entry name" value="Iono_Glu_rcpt_met"/>
</dbReference>
<evidence type="ECO:0000256" key="8">
    <source>
        <dbReference type="ARBA" id="ARBA00023136"/>
    </source>
</evidence>
<dbReference type="InterPro" id="IPR019594">
    <property type="entry name" value="Glu/Gly-bd"/>
</dbReference>
<sequence length="388" mass="43610">MIRELIDREADLALADLTITYEREEAVDFTMPFMNLGISILFRKPTENVPKLFSFLSPLSLEVWIYMAIAYLGVSLLLFILARLTPLEWEAPHPCDPDSDVLENQFTILNSFWFTIGSLMQQGTEVAPKAMSTRVVATMWWFFTLIMISSYTANLAAFLTAERMNSPIESAEDLAKQVSIQYGCLSSGSTKNFFKESSIPTYKKMWAVMQAQPSVFTESNQAGVERVREGNYAYLMESTSIEYMTERDCELEQIGGLLDSKGYGIATPEGSPYRTPISNAILRLQENGVLHLLKEKWWSKRSGGKCKQEEKKTSGSTNELGLANIGGVFVVLLAGLGFACIIALVEFIWKTKTLSRTDRASIFYEFIHEVQNVLCCSQSCQQPSKPVE</sequence>
<keyword evidence="6 13" id="KW-1133">Transmembrane helix</keyword>
<evidence type="ECO:0000256" key="12">
    <source>
        <dbReference type="ARBA" id="ARBA00023303"/>
    </source>
</evidence>
<dbReference type="InterPro" id="IPR015683">
    <property type="entry name" value="Ionotropic_Glu_rcpt"/>
</dbReference>
<evidence type="ECO:0000256" key="9">
    <source>
        <dbReference type="ARBA" id="ARBA00023170"/>
    </source>
</evidence>
<dbReference type="Pfam" id="PF10613">
    <property type="entry name" value="Lig_chan-Glu_bd"/>
    <property type="match status" value="1"/>
</dbReference>
<keyword evidence="9" id="KW-0675">Receptor</keyword>
<evidence type="ECO:0000256" key="4">
    <source>
        <dbReference type="ARBA" id="ARBA00022475"/>
    </source>
</evidence>
<dbReference type="SUPFAM" id="SSF81324">
    <property type="entry name" value="Voltage-gated potassium channels"/>
    <property type="match status" value="1"/>
</dbReference>
<evidence type="ECO:0000256" key="5">
    <source>
        <dbReference type="ARBA" id="ARBA00022692"/>
    </source>
</evidence>
<dbReference type="GeneID" id="106475235"/>
<dbReference type="Gene3D" id="1.10.287.70">
    <property type="match status" value="1"/>
</dbReference>
<dbReference type="InterPro" id="IPR001320">
    <property type="entry name" value="Iontro_rcpt_C"/>
</dbReference>
<protein>
    <submittedName>
        <fullName evidence="16">Glutamate receptor ionotropic, kainate 2-like isoform X2</fullName>
    </submittedName>
</protein>
<keyword evidence="10" id="KW-0325">Glycoprotein</keyword>
<evidence type="ECO:0000313" key="15">
    <source>
        <dbReference type="Proteomes" id="UP000694941"/>
    </source>
</evidence>
<organism evidence="15 16">
    <name type="scientific">Limulus polyphemus</name>
    <name type="common">Atlantic horseshoe crab</name>
    <dbReference type="NCBI Taxonomy" id="6850"/>
    <lineage>
        <taxon>Eukaryota</taxon>
        <taxon>Metazoa</taxon>
        <taxon>Ecdysozoa</taxon>
        <taxon>Arthropoda</taxon>
        <taxon>Chelicerata</taxon>
        <taxon>Merostomata</taxon>
        <taxon>Xiphosura</taxon>
        <taxon>Limulidae</taxon>
        <taxon>Limulus</taxon>
    </lineage>
</organism>
<feature type="domain" description="Ionotropic glutamate receptor C-terminal" evidence="14">
    <location>
        <begin position="1"/>
        <end position="300"/>
    </location>
</feature>
<dbReference type="Proteomes" id="UP000694941">
    <property type="component" value="Unplaced"/>
</dbReference>
<reference evidence="16" key="1">
    <citation type="submission" date="2025-08" db="UniProtKB">
        <authorList>
            <consortium name="RefSeq"/>
        </authorList>
    </citation>
    <scope>IDENTIFICATION</scope>
    <source>
        <tissue evidence="16">Muscle</tissue>
    </source>
</reference>
<evidence type="ECO:0000256" key="11">
    <source>
        <dbReference type="ARBA" id="ARBA00023286"/>
    </source>
</evidence>
<evidence type="ECO:0000256" key="3">
    <source>
        <dbReference type="ARBA" id="ARBA00022448"/>
    </source>
</evidence>
<evidence type="ECO:0000256" key="13">
    <source>
        <dbReference type="SAM" id="Phobius"/>
    </source>
</evidence>
<evidence type="ECO:0000256" key="10">
    <source>
        <dbReference type="ARBA" id="ARBA00023180"/>
    </source>
</evidence>
<name>A0ABM1BZ24_LIMPO</name>
<dbReference type="Pfam" id="PF00060">
    <property type="entry name" value="Lig_chan"/>
    <property type="match status" value="1"/>
</dbReference>
<accession>A0ABM1BZ24</accession>
<evidence type="ECO:0000259" key="14">
    <source>
        <dbReference type="SMART" id="SM00079"/>
    </source>
</evidence>
<dbReference type="SMART" id="SM00079">
    <property type="entry name" value="PBPe"/>
    <property type="match status" value="1"/>
</dbReference>
<keyword evidence="7" id="KW-0406">Ion transport</keyword>
<evidence type="ECO:0000256" key="7">
    <source>
        <dbReference type="ARBA" id="ARBA00023065"/>
    </source>
</evidence>
<evidence type="ECO:0000313" key="16">
    <source>
        <dbReference type="RefSeq" id="XP_013791388.2"/>
    </source>
</evidence>
<feature type="transmembrane region" description="Helical" evidence="13">
    <location>
        <begin position="139"/>
        <end position="159"/>
    </location>
</feature>
<keyword evidence="8 13" id="KW-0472">Membrane</keyword>
<keyword evidence="4" id="KW-1003">Cell membrane</keyword>